<proteinExistence type="predicted"/>
<feature type="compositionally biased region" description="Basic and acidic residues" evidence="1">
    <location>
        <begin position="677"/>
        <end position="705"/>
    </location>
</feature>
<feature type="region of interest" description="Disordered" evidence="1">
    <location>
        <begin position="556"/>
        <end position="719"/>
    </location>
</feature>
<feature type="compositionally biased region" description="Basic and acidic residues" evidence="1">
    <location>
        <begin position="582"/>
        <end position="596"/>
    </location>
</feature>
<feature type="compositionally biased region" description="Basic residues" evidence="1">
    <location>
        <begin position="640"/>
        <end position="650"/>
    </location>
</feature>
<feature type="region of interest" description="Disordered" evidence="1">
    <location>
        <begin position="498"/>
        <end position="523"/>
    </location>
</feature>
<feature type="compositionally biased region" description="Basic and acidic residues" evidence="1">
    <location>
        <begin position="651"/>
        <end position="665"/>
    </location>
</feature>
<evidence type="ECO:0000313" key="3">
    <source>
        <dbReference type="Proteomes" id="UP001164746"/>
    </source>
</evidence>
<dbReference type="SUPFAM" id="SSF54001">
    <property type="entry name" value="Cysteine proteinases"/>
    <property type="match status" value="1"/>
</dbReference>
<dbReference type="Gene3D" id="3.90.70.120">
    <property type="match status" value="1"/>
</dbReference>
<feature type="compositionally biased region" description="Basic and acidic residues" evidence="1">
    <location>
        <begin position="603"/>
        <end position="617"/>
    </location>
</feature>
<reference evidence="2" key="1">
    <citation type="submission" date="2022-11" db="EMBL/GenBank/DDBJ databases">
        <title>Centuries of genome instability and evolution in soft-shell clam transmissible cancer (bioRxiv).</title>
        <authorList>
            <person name="Hart S.F.M."/>
            <person name="Yonemitsu M.A."/>
            <person name="Giersch R.M."/>
            <person name="Beal B.F."/>
            <person name="Arriagada G."/>
            <person name="Davis B.W."/>
            <person name="Ostrander E.A."/>
            <person name="Goff S.P."/>
            <person name="Metzger M.J."/>
        </authorList>
    </citation>
    <scope>NUCLEOTIDE SEQUENCE</scope>
    <source>
        <strain evidence="2">MELC-2E11</strain>
        <tissue evidence="2">Siphon/mantle</tissue>
    </source>
</reference>
<dbReference type="EMBL" id="CP111013">
    <property type="protein sequence ID" value="WAQ97353.1"/>
    <property type="molecule type" value="Genomic_DNA"/>
</dbReference>
<feature type="compositionally biased region" description="Basic and acidic residues" evidence="1">
    <location>
        <begin position="624"/>
        <end position="638"/>
    </location>
</feature>
<feature type="compositionally biased region" description="Basic and acidic residues" evidence="1">
    <location>
        <begin position="561"/>
        <end position="575"/>
    </location>
</feature>
<name>A0ABY7DJH9_MYAAR</name>
<organism evidence="2 3">
    <name type="scientific">Mya arenaria</name>
    <name type="common">Soft-shell clam</name>
    <dbReference type="NCBI Taxonomy" id="6604"/>
    <lineage>
        <taxon>Eukaryota</taxon>
        <taxon>Metazoa</taxon>
        <taxon>Spiralia</taxon>
        <taxon>Lophotrochozoa</taxon>
        <taxon>Mollusca</taxon>
        <taxon>Bivalvia</taxon>
        <taxon>Autobranchia</taxon>
        <taxon>Heteroconchia</taxon>
        <taxon>Euheterodonta</taxon>
        <taxon>Imparidentia</taxon>
        <taxon>Neoheterodontei</taxon>
        <taxon>Myida</taxon>
        <taxon>Myoidea</taxon>
        <taxon>Myidae</taxon>
        <taxon>Mya</taxon>
    </lineage>
</organism>
<gene>
    <name evidence="2" type="ORF">MAR_030043</name>
</gene>
<evidence type="ECO:0000256" key="1">
    <source>
        <dbReference type="SAM" id="MobiDB-lite"/>
    </source>
</evidence>
<dbReference type="Proteomes" id="UP001164746">
    <property type="component" value="Chromosome 2"/>
</dbReference>
<keyword evidence="3" id="KW-1185">Reference proteome</keyword>
<protein>
    <submittedName>
        <fullName evidence="2">Uncharacterized protein</fullName>
    </submittedName>
</protein>
<evidence type="ECO:0000313" key="2">
    <source>
        <dbReference type="EMBL" id="WAQ97353.1"/>
    </source>
</evidence>
<accession>A0ABY7DJH9</accession>
<feature type="compositionally biased region" description="Basic residues" evidence="1">
    <location>
        <begin position="510"/>
        <end position="523"/>
    </location>
</feature>
<sequence length="828" mass="94723">MVIEELGEDLTCGCPVKVAFVLFMKMKQNTCQRDDWNGIRRFHDKPFTPGLTTQSLIHVHSELMNISGNETPNKGSPHVRIKLDMPLSKSWKKAKARRAILGSREQVLAEDPDIVPVVGPVNVPADRAPSAPVIGPVIVPADMVAGANDVDPFNVTAFRAQKAPDVGLVNIPAFRALERPFNVTANTTQCSNETNASYAEKAQIFPKNSNLNDRICTTSSAMQEDQSEIVNQSYCTGMPFSCLSLVFGSYSQANNRFSIETRGSQCTINSLCALIYAKYSDLITTENINEVLNIGDELYRNVVNNLKQLGRFKHRLLSLDEMPDQVNVLSKVVQIRKENIVSGMTIQRFGDTDLPTLHQALHVAFQTAHHALVMIGAICSALFDSHSHGEYGLSSFDGNSVLMAFDKLEDLVTFMYAMYESANIDIMSQYEILPLNFSVVECTSQYHNMYIKDQQKITDISKTDADDVWQTVSYKKQKKSSNFSVMPSNEQTHEVVKNSIKQQSVEHKVKTNTKTKNSNRRIKKEKVIDAYMRLYMQKQRQRDQFKIKDREFTLRSKRKARSDEAFRQKETDVQNKSKRKARSDEAFKQKEIELQNKSKRKARSDEAFKQKEIELQNKSKRKARSDEAFKQNEIEVQNKSKQKARSKRKARSEEAFRQKETDVQNKSKRKARLDPYTLEKERIAKQQRRLDERNKSKEKMLDCKRKSEKRKNPSFSEAEKITAKRIKRGNDIEECIAKFHQNIQVGPIYVCSSCHQTWFKESVSEVLTFTLKDKNKYLTGLKSVAEKEWICATCKQNIKKGRLPTLSVLNGIEWPTKPNELDLFLKNV</sequence>
<dbReference type="InterPro" id="IPR038765">
    <property type="entry name" value="Papain-like_cys_pep_sf"/>
</dbReference>